<evidence type="ECO:0000313" key="3">
    <source>
        <dbReference type="Proteomes" id="UP000274822"/>
    </source>
</evidence>
<protein>
    <recommendedName>
        <fullName evidence="4">UspA domain-containing protein</fullName>
    </recommendedName>
</protein>
<accession>A0A433QH43</accession>
<feature type="compositionally biased region" description="Pro residues" evidence="1">
    <location>
        <begin position="156"/>
        <end position="174"/>
    </location>
</feature>
<evidence type="ECO:0000313" key="2">
    <source>
        <dbReference type="EMBL" id="RUS29064.1"/>
    </source>
</evidence>
<dbReference type="EMBL" id="RBNJ01005685">
    <property type="protein sequence ID" value="RUS29064.1"/>
    <property type="molecule type" value="Genomic_DNA"/>
</dbReference>
<feature type="compositionally biased region" description="Polar residues" evidence="1">
    <location>
        <begin position="178"/>
        <end position="199"/>
    </location>
</feature>
<gene>
    <name evidence="2" type="ORF">BC938DRAFT_481101</name>
</gene>
<keyword evidence="3" id="KW-1185">Reference proteome</keyword>
<reference evidence="2 3" key="1">
    <citation type="journal article" date="2018" name="New Phytol.">
        <title>Phylogenomics of Endogonaceae and evolution of mycorrhizas within Mucoromycota.</title>
        <authorList>
            <person name="Chang Y."/>
            <person name="Desiro A."/>
            <person name="Na H."/>
            <person name="Sandor L."/>
            <person name="Lipzen A."/>
            <person name="Clum A."/>
            <person name="Barry K."/>
            <person name="Grigoriev I.V."/>
            <person name="Martin F.M."/>
            <person name="Stajich J.E."/>
            <person name="Smith M.E."/>
            <person name="Bonito G."/>
            <person name="Spatafora J.W."/>
        </authorList>
    </citation>
    <scope>NUCLEOTIDE SEQUENCE [LARGE SCALE GENOMIC DNA]</scope>
    <source>
        <strain evidence="2 3">AD002</strain>
    </source>
</reference>
<evidence type="ECO:0000256" key="1">
    <source>
        <dbReference type="SAM" id="MobiDB-lite"/>
    </source>
</evidence>
<dbReference type="Proteomes" id="UP000274822">
    <property type="component" value="Unassembled WGS sequence"/>
</dbReference>
<dbReference type="AlphaFoldDB" id="A0A433QH43"/>
<name>A0A433QH43_9FUNG</name>
<comment type="caution">
    <text evidence="2">The sequence shown here is derived from an EMBL/GenBank/DDBJ whole genome shotgun (WGS) entry which is preliminary data.</text>
</comment>
<sequence length="199" mass="21709">MSTATETQDHHSKVVAAPNLDSLEDLGSHETVIHHPEQAEGVQSPITRIVFIAVDQSFHSGFAFDWAINNLLRPENDLVILANVRGVASVPGPYAYIRNMANPSLRHFHPYLSHHSSASCCCVSCLYPHALKPPSSPKPSPNPSRTTTETIIPINKPTPLPRTPTPPPIPPSPHPTLIRTSHQAPPTWTSLTSLQISKN</sequence>
<feature type="non-terminal residue" evidence="2">
    <location>
        <position position="199"/>
    </location>
</feature>
<proteinExistence type="predicted"/>
<evidence type="ECO:0008006" key="4">
    <source>
        <dbReference type="Google" id="ProtNLM"/>
    </source>
</evidence>
<organism evidence="2 3">
    <name type="scientific">Jimgerdemannia flammicorona</name>
    <dbReference type="NCBI Taxonomy" id="994334"/>
    <lineage>
        <taxon>Eukaryota</taxon>
        <taxon>Fungi</taxon>
        <taxon>Fungi incertae sedis</taxon>
        <taxon>Mucoromycota</taxon>
        <taxon>Mucoromycotina</taxon>
        <taxon>Endogonomycetes</taxon>
        <taxon>Endogonales</taxon>
        <taxon>Endogonaceae</taxon>
        <taxon>Jimgerdemannia</taxon>
    </lineage>
</organism>
<feature type="region of interest" description="Disordered" evidence="1">
    <location>
        <begin position="133"/>
        <end position="199"/>
    </location>
</feature>